<accession>A0ACC0KTU5</accession>
<evidence type="ECO:0000313" key="1">
    <source>
        <dbReference type="EMBL" id="KAI8439707.1"/>
    </source>
</evidence>
<organism evidence="1 2">
    <name type="scientific">Choristoneura fumiferana</name>
    <name type="common">Spruce budworm moth</name>
    <name type="synonym">Archips fumiferana</name>
    <dbReference type="NCBI Taxonomy" id="7141"/>
    <lineage>
        <taxon>Eukaryota</taxon>
        <taxon>Metazoa</taxon>
        <taxon>Ecdysozoa</taxon>
        <taxon>Arthropoda</taxon>
        <taxon>Hexapoda</taxon>
        <taxon>Insecta</taxon>
        <taxon>Pterygota</taxon>
        <taxon>Neoptera</taxon>
        <taxon>Endopterygota</taxon>
        <taxon>Lepidoptera</taxon>
        <taxon>Glossata</taxon>
        <taxon>Ditrysia</taxon>
        <taxon>Tortricoidea</taxon>
        <taxon>Tortricidae</taxon>
        <taxon>Tortricinae</taxon>
        <taxon>Choristoneura</taxon>
    </lineage>
</organism>
<reference evidence="1 2" key="1">
    <citation type="journal article" date="2022" name="Genome Biol. Evol.">
        <title>The Spruce Budworm Genome: Reconstructing the Evolutionary History of Antifreeze Proteins.</title>
        <authorList>
            <person name="Beliveau C."/>
            <person name="Gagne P."/>
            <person name="Picq S."/>
            <person name="Vernygora O."/>
            <person name="Keeling C.I."/>
            <person name="Pinkney K."/>
            <person name="Doucet D."/>
            <person name="Wen F."/>
            <person name="Johnston J.S."/>
            <person name="Maaroufi H."/>
            <person name="Boyle B."/>
            <person name="Laroche J."/>
            <person name="Dewar K."/>
            <person name="Juretic N."/>
            <person name="Blackburn G."/>
            <person name="Nisole A."/>
            <person name="Brunet B."/>
            <person name="Brandao M."/>
            <person name="Lumley L."/>
            <person name="Duan J."/>
            <person name="Quan G."/>
            <person name="Lucarotti C.J."/>
            <person name="Roe A.D."/>
            <person name="Sperling F.A.H."/>
            <person name="Levesque R.C."/>
            <person name="Cusson M."/>
        </authorList>
    </citation>
    <scope>NUCLEOTIDE SEQUENCE [LARGE SCALE GENOMIC DNA]</scope>
    <source>
        <strain evidence="1">Glfc:IPQL:Cfum</strain>
    </source>
</reference>
<proteinExistence type="predicted"/>
<dbReference type="EMBL" id="CM046123">
    <property type="protein sequence ID" value="KAI8439707.1"/>
    <property type="molecule type" value="Genomic_DNA"/>
</dbReference>
<gene>
    <name evidence="1" type="ORF">MSG28_013401</name>
</gene>
<keyword evidence="2" id="KW-1185">Reference proteome</keyword>
<dbReference type="Proteomes" id="UP001064048">
    <property type="component" value="Chromosome 23"/>
</dbReference>
<sequence length="587" mass="63839">MRPCSLVLMVAVVAVAHGDRYHDRRPAPAAAPSSRAIPPSEEERAASYWYAEAFDAIEARLSPPAYDSVARNVVMFLGDGLSVPTLAPARTLKGQRQGRSGEEEQLAYERFPVTGLAKTYCVDKQIPDSACTATAYLCGVKNNYGTLGVTARVPRYDCDASTDRATHLESIAAWALADGRSAGIVTTTRITHASPAGAYANSADRGWESDADLRAAAVDPAACPDIADQLVNSHPGNQFQASQSVILGGGRRAFRPTTVLDEEYSPGRRLDGRDLIEEWRGQRAAAGVAHAYVWNRTELLRAVEDPPEYLLGLFEANHMQYAAEARAAGNDEPTLAEMTEAAIRVLSRNPRGFFLFVEGGRIDHAHHDNLPHLALDETLALSDAVERADALLPPASSLLVLTADHSHVMAFNGYSRRGTDILGPSDDIGDDGVPYMTLSYTNGPGYRSQQGVGRVDVTQDSDFMSIAWMTHAEVPLASETHGGDDVAVFARGPQQQLFTGLYEQSQLPHLMAHAACLGPAAALRAECSRPSPRRSPSPSRSPSQPRRPTPPRRLRAPPPRFCWQRRFSGSCRCPPQNHMRILVYTRQ</sequence>
<evidence type="ECO:0000313" key="2">
    <source>
        <dbReference type="Proteomes" id="UP001064048"/>
    </source>
</evidence>
<protein>
    <submittedName>
        <fullName evidence="1">Uncharacterized protein</fullName>
    </submittedName>
</protein>
<comment type="caution">
    <text evidence="1">The sequence shown here is derived from an EMBL/GenBank/DDBJ whole genome shotgun (WGS) entry which is preliminary data.</text>
</comment>
<name>A0ACC0KTU5_CHOFU</name>